<reference evidence="3" key="1">
    <citation type="journal article" date="2019" name="Plant Biotechnol. J.">
        <title>Genome sequencing of the Australian wild diploid species Gossypium australe highlights disease resistance and delayed gland morphogenesis.</title>
        <authorList>
            <person name="Cai Y."/>
            <person name="Cai X."/>
            <person name="Wang Q."/>
            <person name="Wang P."/>
            <person name="Zhang Y."/>
            <person name="Cai C."/>
            <person name="Xu Y."/>
            <person name="Wang K."/>
            <person name="Zhou Z."/>
            <person name="Wang C."/>
            <person name="Geng S."/>
            <person name="Li B."/>
            <person name="Dong Q."/>
            <person name="Hou Y."/>
            <person name="Wang H."/>
            <person name="Ai P."/>
            <person name="Liu Z."/>
            <person name="Yi F."/>
            <person name="Sun M."/>
            <person name="An G."/>
            <person name="Cheng J."/>
            <person name="Zhang Y."/>
            <person name="Shi Q."/>
            <person name="Xie Y."/>
            <person name="Shi X."/>
            <person name="Chang Y."/>
            <person name="Huang F."/>
            <person name="Chen Y."/>
            <person name="Hong S."/>
            <person name="Mi L."/>
            <person name="Sun Q."/>
            <person name="Zhang L."/>
            <person name="Zhou B."/>
            <person name="Peng R."/>
            <person name="Zhang X."/>
            <person name="Liu F."/>
        </authorList>
    </citation>
    <scope>NUCLEOTIDE SEQUENCE [LARGE SCALE GENOMIC DNA]</scope>
    <source>
        <strain evidence="3">cv. PA1801</strain>
    </source>
</reference>
<evidence type="ECO:0000256" key="1">
    <source>
        <dbReference type="SAM" id="Phobius"/>
    </source>
</evidence>
<keyword evidence="1" id="KW-1133">Transmembrane helix</keyword>
<dbReference type="Proteomes" id="UP000325315">
    <property type="component" value="Unassembled WGS sequence"/>
</dbReference>
<keyword evidence="1" id="KW-0472">Membrane</keyword>
<proteinExistence type="predicted"/>
<feature type="transmembrane region" description="Helical" evidence="1">
    <location>
        <begin position="20"/>
        <end position="40"/>
    </location>
</feature>
<dbReference type="AlphaFoldDB" id="A0A5B6VMW1"/>
<gene>
    <name evidence="2" type="ORF">EPI10_016129</name>
</gene>
<evidence type="ECO:0000313" key="2">
    <source>
        <dbReference type="EMBL" id="KAA3470418.1"/>
    </source>
</evidence>
<accession>A0A5B6VMW1</accession>
<comment type="caution">
    <text evidence="2">The sequence shown here is derived from an EMBL/GenBank/DDBJ whole genome shotgun (WGS) entry which is preliminary data.</text>
</comment>
<dbReference type="EMBL" id="SMMG02000006">
    <property type="protein sequence ID" value="KAA3470418.1"/>
    <property type="molecule type" value="Genomic_DNA"/>
</dbReference>
<dbReference type="OrthoDB" id="10264738at2759"/>
<name>A0A5B6VMW1_9ROSI</name>
<keyword evidence="1" id="KW-0812">Transmembrane</keyword>
<sequence length="109" mass="12374">MHEECHVATSPPRCQPTISLLLSSNLLSFLFTFLPIGFPVPEKTPRYAVRPYSSPFLIGILHVFQPGSDPVLLSGVIDQRKNINLEKGAFIRFLKEFICLCWINVFLKL</sequence>
<organism evidence="2 3">
    <name type="scientific">Gossypium australe</name>
    <dbReference type="NCBI Taxonomy" id="47621"/>
    <lineage>
        <taxon>Eukaryota</taxon>
        <taxon>Viridiplantae</taxon>
        <taxon>Streptophyta</taxon>
        <taxon>Embryophyta</taxon>
        <taxon>Tracheophyta</taxon>
        <taxon>Spermatophyta</taxon>
        <taxon>Magnoliopsida</taxon>
        <taxon>eudicotyledons</taxon>
        <taxon>Gunneridae</taxon>
        <taxon>Pentapetalae</taxon>
        <taxon>rosids</taxon>
        <taxon>malvids</taxon>
        <taxon>Malvales</taxon>
        <taxon>Malvaceae</taxon>
        <taxon>Malvoideae</taxon>
        <taxon>Gossypium</taxon>
    </lineage>
</organism>
<evidence type="ECO:0000313" key="3">
    <source>
        <dbReference type="Proteomes" id="UP000325315"/>
    </source>
</evidence>
<keyword evidence="3" id="KW-1185">Reference proteome</keyword>
<protein>
    <submittedName>
        <fullName evidence="2">Uncharacterized protein</fullName>
    </submittedName>
</protein>